<organism evidence="1 2">
    <name type="scientific">Parnassius apollo</name>
    <name type="common">Apollo butterfly</name>
    <name type="synonym">Papilio apollo</name>
    <dbReference type="NCBI Taxonomy" id="110799"/>
    <lineage>
        <taxon>Eukaryota</taxon>
        <taxon>Metazoa</taxon>
        <taxon>Ecdysozoa</taxon>
        <taxon>Arthropoda</taxon>
        <taxon>Hexapoda</taxon>
        <taxon>Insecta</taxon>
        <taxon>Pterygota</taxon>
        <taxon>Neoptera</taxon>
        <taxon>Endopterygota</taxon>
        <taxon>Lepidoptera</taxon>
        <taxon>Glossata</taxon>
        <taxon>Ditrysia</taxon>
        <taxon>Papilionoidea</taxon>
        <taxon>Papilionidae</taxon>
        <taxon>Parnassiinae</taxon>
        <taxon>Parnassini</taxon>
        <taxon>Parnassius</taxon>
        <taxon>Parnassius</taxon>
    </lineage>
</organism>
<protein>
    <submittedName>
        <fullName evidence="1">(apollo) hypothetical protein</fullName>
    </submittedName>
</protein>
<sequence length="76" mass="8700">MKSFDGKTLTSKPEILAEIEGYYGTLSYKNQQPDPEYDDPTAILTRYFTEELPDICLDEIELALEQLKLLKTGNHC</sequence>
<evidence type="ECO:0000313" key="1">
    <source>
        <dbReference type="EMBL" id="CAG4968605.1"/>
    </source>
</evidence>
<evidence type="ECO:0000313" key="2">
    <source>
        <dbReference type="Proteomes" id="UP000691718"/>
    </source>
</evidence>
<proteinExistence type="predicted"/>
<dbReference type="AlphaFoldDB" id="A0A8S3WM97"/>
<name>A0A8S3WM97_PARAO</name>
<dbReference type="EMBL" id="CAJQZP010000552">
    <property type="protein sequence ID" value="CAG4968605.1"/>
    <property type="molecule type" value="Genomic_DNA"/>
</dbReference>
<reference evidence="1" key="1">
    <citation type="submission" date="2021-04" db="EMBL/GenBank/DDBJ databases">
        <authorList>
            <person name="Tunstrom K."/>
        </authorList>
    </citation>
    <scope>NUCLEOTIDE SEQUENCE</scope>
</reference>
<dbReference type="Proteomes" id="UP000691718">
    <property type="component" value="Unassembled WGS sequence"/>
</dbReference>
<gene>
    <name evidence="1" type="ORF">PAPOLLO_LOCUS7989</name>
</gene>
<accession>A0A8S3WM97</accession>
<keyword evidence="2" id="KW-1185">Reference proteome</keyword>
<comment type="caution">
    <text evidence="1">The sequence shown here is derived from an EMBL/GenBank/DDBJ whole genome shotgun (WGS) entry which is preliminary data.</text>
</comment>
<dbReference type="OrthoDB" id="407509at2759"/>